<organism evidence="2 3">
    <name type="scientific">Neocallimastix californiae</name>
    <dbReference type="NCBI Taxonomy" id="1754190"/>
    <lineage>
        <taxon>Eukaryota</taxon>
        <taxon>Fungi</taxon>
        <taxon>Fungi incertae sedis</taxon>
        <taxon>Chytridiomycota</taxon>
        <taxon>Chytridiomycota incertae sedis</taxon>
        <taxon>Neocallimastigomycetes</taxon>
        <taxon>Neocallimastigales</taxon>
        <taxon>Neocallimastigaceae</taxon>
        <taxon>Neocallimastix</taxon>
    </lineage>
</organism>
<accession>A0A1Y2BY96</accession>
<evidence type="ECO:0000313" key="3">
    <source>
        <dbReference type="Proteomes" id="UP000193920"/>
    </source>
</evidence>
<feature type="compositionally biased region" description="Basic and acidic residues" evidence="1">
    <location>
        <begin position="1"/>
        <end position="15"/>
    </location>
</feature>
<keyword evidence="3" id="KW-1185">Reference proteome</keyword>
<feature type="region of interest" description="Disordered" evidence="1">
    <location>
        <begin position="222"/>
        <end position="253"/>
    </location>
</feature>
<feature type="compositionally biased region" description="Basic and acidic residues" evidence="1">
    <location>
        <begin position="237"/>
        <end position="253"/>
    </location>
</feature>
<proteinExistence type="predicted"/>
<feature type="compositionally biased region" description="Basic and acidic residues" evidence="1">
    <location>
        <begin position="276"/>
        <end position="292"/>
    </location>
</feature>
<name>A0A1Y2BY96_9FUNG</name>
<feature type="compositionally biased region" description="Basic residues" evidence="1">
    <location>
        <begin position="306"/>
        <end position="315"/>
    </location>
</feature>
<evidence type="ECO:0000313" key="2">
    <source>
        <dbReference type="EMBL" id="ORY39752.1"/>
    </source>
</evidence>
<feature type="region of interest" description="Disordered" evidence="1">
    <location>
        <begin position="1"/>
        <end position="39"/>
    </location>
</feature>
<feature type="compositionally biased region" description="Basic residues" evidence="1">
    <location>
        <begin position="20"/>
        <end position="33"/>
    </location>
</feature>
<feature type="region of interest" description="Disordered" evidence="1">
    <location>
        <begin position="273"/>
        <end position="324"/>
    </location>
</feature>
<reference evidence="2 3" key="1">
    <citation type="submission" date="2016-08" db="EMBL/GenBank/DDBJ databases">
        <title>A Parts List for Fungal Cellulosomes Revealed by Comparative Genomics.</title>
        <authorList>
            <consortium name="DOE Joint Genome Institute"/>
            <person name="Haitjema C.H."/>
            <person name="Gilmore S.P."/>
            <person name="Henske J.K."/>
            <person name="Solomon K.V."/>
            <person name="De Groot R."/>
            <person name="Kuo A."/>
            <person name="Mondo S.J."/>
            <person name="Salamov A.A."/>
            <person name="Labutti K."/>
            <person name="Zhao Z."/>
            <person name="Chiniquy J."/>
            <person name="Barry K."/>
            <person name="Brewer H.M."/>
            <person name="Purvine S.O."/>
            <person name="Wright A.T."/>
            <person name="Boxma B."/>
            <person name="Van Alen T."/>
            <person name="Hackstein J.H."/>
            <person name="Baker S.E."/>
            <person name="Grigoriev I.V."/>
            <person name="O'Malley M.A."/>
        </authorList>
    </citation>
    <scope>NUCLEOTIDE SEQUENCE [LARGE SCALE GENOMIC DNA]</scope>
    <source>
        <strain evidence="2 3">G1</strain>
    </source>
</reference>
<sequence length="342" mass="39196">MSPKLGTEEFKEKTDSSNNKKAKKNTNTRKTKKSATNTKDVLTENLKEDILNTEDSLVNMNDDENIKIKNHRKRNSNRFTIIKGDKPGTDEIKIIQTFHEEEEVGKLEIPDNELTEDVSEKIAMFEEKSFLSNAGDYSNDNGHTRNLSKILDDSITGNDKEKNVIKESNNNTVLKSIKDYDNNNNSLNKNDDENANQKVIITRSKSKFSSLENIDIENSTLKPANKIQTKSRGRAKSHPESELENNIKEGAKSHFKTIEKEVNEDEEIATKAKTKTKVETQSKSKSHLKSEDLSQNEEIVEETKVTKKTQRRSKAKTQDEVQKKMKMKIKIKMKMKMKMKLN</sequence>
<protein>
    <submittedName>
        <fullName evidence="2">Uncharacterized protein</fullName>
    </submittedName>
</protein>
<comment type="caution">
    <text evidence="2">The sequence shown here is derived from an EMBL/GenBank/DDBJ whole genome shotgun (WGS) entry which is preliminary data.</text>
</comment>
<dbReference type="EMBL" id="MCOG01000130">
    <property type="protein sequence ID" value="ORY39752.1"/>
    <property type="molecule type" value="Genomic_DNA"/>
</dbReference>
<dbReference type="Proteomes" id="UP000193920">
    <property type="component" value="Unassembled WGS sequence"/>
</dbReference>
<dbReference type="AlphaFoldDB" id="A0A1Y2BY96"/>
<evidence type="ECO:0000256" key="1">
    <source>
        <dbReference type="SAM" id="MobiDB-lite"/>
    </source>
</evidence>
<gene>
    <name evidence="2" type="ORF">LY90DRAFT_510540</name>
</gene>